<evidence type="ECO:0000256" key="1">
    <source>
        <dbReference type="SAM" id="MobiDB-lite"/>
    </source>
</evidence>
<gene>
    <name evidence="2" type="ORF">CCHR01_15810</name>
</gene>
<comment type="caution">
    <text evidence="2">The sequence shown here is derived from an EMBL/GenBank/DDBJ whole genome shotgun (WGS) entry which is preliminary data.</text>
</comment>
<feature type="region of interest" description="Disordered" evidence="1">
    <location>
        <begin position="6"/>
        <end position="37"/>
    </location>
</feature>
<dbReference type="AlphaFoldDB" id="A0AAD9EE63"/>
<protein>
    <submittedName>
        <fullName evidence="2">Uncharacterized protein</fullName>
    </submittedName>
</protein>
<reference evidence="2" key="1">
    <citation type="submission" date="2023-01" db="EMBL/GenBank/DDBJ databases">
        <title>Colletotrichum chrysophilum M932 genome sequence.</title>
        <authorList>
            <person name="Baroncelli R."/>
        </authorList>
    </citation>
    <scope>NUCLEOTIDE SEQUENCE</scope>
    <source>
        <strain evidence="2">M932</strain>
    </source>
</reference>
<keyword evidence="3" id="KW-1185">Reference proteome</keyword>
<proteinExistence type="predicted"/>
<evidence type="ECO:0000313" key="3">
    <source>
        <dbReference type="Proteomes" id="UP001243330"/>
    </source>
</evidence>
<name>A0AAD9EE63_9PEZI</name>
<accession>A0AAD9EE63</accession>
<sequence>MYAILLSKQPKRKRDESNDKKAIAAAAPRGTRRRVQARREDEVNIPFIESSSTRERAYPFLLAVTRMPVDVLDTAWSVGRNRPINAAHVQGLVHIFRSSGLEQRAPENRIVVLCNAEENNDDGPREVSFLRWAEVNGSKAEVLAGQHRIQALREYVKETGTLGSDLWWVCELYDRGGRDDEELGGEDAAQHIIEALCLSSEKHFLTRRLITLWNHRRWRPVITQCLRIDEYWINALNEVLSILANLLADERDHITPAD</sequence>
<feature type="compositionally biased region" description="Basic and acidic residues" evidence="1">
    <location>
        <begin position="13"/>
        <end position="22"/>
    </location>
</feature>
<evidence type="ECO:0000313" key="2">
    <source>
        <dbReference type="EMBL" id="KAK1841576.1"/>
    </source>
</evidence>
<dbReference type="Proteomes" id="UP001243330">
    <property type="component" value="Unassembled WGS sequence"/>
</dbReference>
<dbReference type="EMBL" id="JAQOWY010000472">
    <property type="protein sequence ID" value="KAK1841576.1"/>
    <property type="molecule type" value="Genomic_DNA"/>
</dbReference>
<organism evidence="2 3">
    <name type="scientific">Colletotrichum chrysophilum</name>
    <dbReference type="NCBI Taxonomy" id="1836956"/>
    <lineage>
        <taxon>Eukaryota</taxon>
        <taxon>Fungi</taxon>
        <taxon>Dikarya</taxon>
        <taxon>Ascomycota</taxon>
        <taxon>Pezizomycotina</taxon>
        <taxon>Sordariomycetes</taxon>
        <taxon>Hypocreomycetidae</taxon>
        <taxon>Glomerellales</taxon>
        <taxon>Glomerellaceae</taxon>
        <taxon>Colletotrichum</taxon>
        <taxon>Colletotrichum gloeosporioides species complex</taxon>
    </lineage>
</organism>